<evidence type="ECO:0000313" key="2">
    <source>
        <dbReference type="EMBL" id="KAJ9615818.1"/>
    </source>
</evidence>
<evidence type="ECO:0000256" key="1">
    <source>
        <dbReference type="SAM" id="MobiDB-lite"/>
    </source>
</evidence>
<organism evidence="2 3">
    <name type="scientific">Cladophialophora chaetospira</name>
    <dbReference type="NCBI Taxonomy" id="386627"/>
    <lineage>
        <taxon>Eukaryota</taxon>
        <taxon>Fungi</taxon>
        <taxon>Dikarya</taxon>
        <taxon>Ascomycota</taxon>
        <taxon>Pezizomycotina</taxon>
        <taxon>Eurotiomycetes</taxon>
        <taxon>Chaetothyriomycetidae</taxon>
        <taxon>Chaetothyriales</taxon>
        <taxon>Herpotrichiellaceae</taxon>
        <taxon>Cladophialophora</taxon>
    </lineage>
</organism>
<dbReference type="InterPro" id="IPR011257">
    <property type="entry name" value="DNA_glycosylase"/>
</dbReference>
<evidence type="ECO:0008006" key="4">
    <source>
        <dbReference type="Google" id="ProtNLM"/>
    </source>
</evidence>
<name>A0AA39CNF7_9EURO</name>
<dbReference type="SUPFAM" id="SSF48150">
    <property type="entry name" value="DNA-glycosylase"/>
    <property type="match status" value="1"/>
</dbReference>
<sequence length="290" mass="32172">MVTTRSKGNSADQDSREPGGAKTGQKRSRVQAPKAQSDGTKTKQRKKDRDEPQHEKNERGEVHDVAVMPSKPQNESTKPAHTKVERLLKQYPGLPLSDTDLEEPGKATPETVLALLLNAILSSTRVSHTIAAKTTDLVIKAGYHKLDVLKKSTWQDRTEVLTEGGYTHYREKTATFLGELAELIEEKYQGDLNAILKSTSEDPKKIRAELKTIKGLGDVGIDIFFTTAQHVWPCLAPWIDPRSLKTAENIGLGKDVQALWKEVGEKPEVMCNLAGALTDVRLEKKESEWA</sequence>
<protein>
    <recommendedName>
        <fullName evidence="4">HhH-GPD domain-containing protein</fullName>
    </recommendedName>
</protein>
<accession>A0AA39CNF7</accession>
<dbReference type="AlphaFoldDB" id="A0AA39CNF7"/>
<feature type="compositionally biased region" description="Basic and acidic residues" evidence="1">
    <location>
        <begin position="47"/>
        <end position="64"/>
    </location>
</feature>
<feature type="region of interest" description="Disordered" evidence="1">
    <location>
        <begin position="1"/>
        <end position="81"/>
    </location>
</feature>
<gene>
    <name evidence="2" type="ORF">H2200_001895</name>
</gene>
<dbReference type="GO" id="GO:0006281">
    <property type="term" value="P:DNA repair"/>
    <property type="evidence" value="ECO:0007669"/>
    <property type="project" value="InterPro"/>
</dbReference>
<keyword evidence="3" id="KW-1185">Reference proteome</keyword>
<feature type="compositionally biased region" description="Polar residues" evidence="1">
    <location>
        <begin position="1"/>
        <end position="12"/>
    </location>
</feature>
<evidence type="ECO:0000313" key="3">
    <source>
        <dbReference type="Proteomes" id="UP001172673"/>
    </source>
</evidence>
<dbReference type="EMBL" id="JAPDRK010000002">
    <property type="protein sequence ID" value="KAJ9615818.1"/>
    <property type="molecule type" value="Genomic_DNA"/>
</dbReference>
<proteinExistence type="predicted"/>
<dbReference type="Proteomes" id="UP001172673">
    <property type="component" value="Unassembled WGS sequence"/>
</dbReference>
<dbReference type="GO" id="GO:0003824">
    <property type="term" value="F:catalytic activity"/>
    <property type="evidence" value="ECO:0007669"/>
    <property type="project" value="InterPro"/>
</dbReference>
<reference evidence="2" key="1">
    <citation type="submission" date="2022-10" db="EMBL/GenBank/DDBJ databases">
        <title>Culturing micro-colonial fungi from biological soil crusts in the Mojave desert and describing Neophaeococcomyces mojavensis, and introducing the new genera and species Taxawa tesnikishii.</title>
        <authorList>
            <person name="Kurbessoian T."/>
            <person name="Stajich J.E."/>
        </authorList>
    </citation>
    <scope>NUCLEOTIDE SEQUENCE</scope>
    <source>
        <strain evidence="2">TK_41</strain>
    </source>
</reference>
<comment type="caution">
    <text evidence="2">The sequence shown here is derived from an EMBL/GenBank/DDBJ whole genome shotgun (WGS) entry which is preliminary data.</text>
</comment>